<organism evidence="1 2">
    <name type="scientific">Enorma phocaeensis</name>
    <dbReference type="NCBI Taxonomy" id="1871019"/>
    <lineage>
        <taxon>Bacteria</taxon>
        <taxon>Bacillati</taxon>
        <taxon>Actinomycetota</taxon>
        <taxon>Coriobacteriia</taxon>
        <taxon>Coriobacteriales</taxon>
        <taxon>Coriobacteriaceae</taxon>
        <taxon>Enorma</taxon>
    </lineage>
</organism>
<proteinExistence type="predicted"/>
<feature type="non-terminal residue" evidence="1">
    <location>
        <position position="1"/>
    </location>
</feature>
<comment type="caution">
    <text evidence="1">The sequence shown here is derived from an EMBL/GenBank/DDBJ whole genome shotgun (WGS) entry which is preliminary data.</text>
</comment>
<accession>A0ABT7VBG1</accession>
<dbReference type="EMBL" id="JAUDDZ010000035">
    <property type="protein sequence ID" value="MDM8275842.1"/>
    <property type="molecule type" value="Genomic_DNA"/>
</dbReference>
<sequence>PIDFTEDVVAVDSVQANTGAFVNGNLQNGAYYVNGEEIAPGVLLGKTVIGVQPDGATVDNTYGGVKPATVTPKVLPVISLAATTDFAGTEGEAQVLVVSQLPKGDFFYDGDELADGDRITVESAEGEAFDTSMIVGYANGKNAPITVTAYKDGEVVTEYTEPGLYQVGVEFDVPL</sequence>
<reference evidence="1 2" key="2">
    <citation type="submission" date="2023-06" db="EMBL/GenBank/DDBJ databases">
        <authorList>
            <person name="Zeman M."/>
            <person name="Kubasova T."/>
            <person name="Jahodarova E."/>
            <person name="Nykrynova M."/>
            <person name="Rychlik I."/>
        </authorList>
    </citation>
    <scope>NUCLEOTIDE SEQUENCE [LARGE SCALE GENOMIC DNA]</scope>
    <source>
        <strain evidence="1 2">154_Feed</strain>
    </source>
</reference>
<dbReference type="Proteomes" id="UP001529421">
    <property type="component" value="Unassembled WGS sequence"/>
</dbReference>
<evidence type="ECO:0000313" key="1">
    <source>
        <dbReference type="EMBL" id="MDM8275842.1"/>
    </source>
</evidence>
<reference evidence="2" key="1">
    <citation type="submission" date="2023-06" db="EMBL/GenBank/DDBJ databases">
        <title>Identification and characterization of horizontal gene transfer across gut microbiota members of farm animals based on homology search.</title>
        <authorList>
            <person name="Zeman M."/>
            <person name="Kubasova T."/>
            <person name="Jahodarova E."/>
            <person name="Nykrynova M."/>
            <person name="Rychlik I."/>
        </authorList>
    </citation>
    <scope>NUCLEOTIDE SEQUENCE [LARGE SCALE GENOMIC DNA]</scope>
    <source>
        <strain evidence="2">154_Feed</strain>
    </source>
</reference>
<name>A0ABT7VBG1_9ACTN</name>
<dbReference type="RefSeq" id="WP_289546138.1">
    <property type="nucleotide sequence ID" value="NZ_JAUDDZ010000035.1"/>
</dbReference>
<protein>
    <submittedName>
        <fullName evidence="1">Uncharacterized protein</fullName>
    </submittedName>
</protein>
<gene>
    <name evidence="1" type="ORF">QUW28_10130</name>
</gene>
<evidence type="ECO:0000313" key="2">
    <source>
        <dbReference type="Proteomes" id="UP001529421"/>
    </source>
</evidence>
<keyword evidence="2" id="KW-1185">Reference proteome</keyword>